<dbReference type="GO" id="GO:0008654">
    <property type="term" value="P:phospholipid biosynthetic process"/>
    <property type="evidence" value="ECO:0007669"/>
    <property type="project" value="InterPro"/>
</dbReference>
<dbReference type="HOGENOM" id="CLU_043148_1_1_1"/>
<dbReference type="AlphaFoldDB" id="A0A014PL30"/>
<proteinExistence type="predicted"/>
<dbReference type="GO" id="GO:0004609">
    <property type="term" value="F:phosphatidylserine decarboxylase activity"/>
    <property type="evidence" value="ECO:0007669"/>
    <property type="project" value="InterPro"/>
</dbReference>
<dbReference type="eggNOG" id="KOG2419">
    <property type="taxonomic scope" value="Eukaryota"/>
</dbReference>
<organism evidence="4 5">
    <name type="scientific">Metarhizium robertsii</name>
    <dbReference type="NCBI Taxonomy" id="568076"/>
    <lineage>
        <taxon>Eukaryota</taxon>
        <taxon>Fungi</taxon>
        <taxon>Dikarya</taxon>
        <taxon>Ascomycota</taxon>
        <taxon>Pezizomycotina</taxon>
        <taxon>Sordariomycetes</taxon>
        <taxon>Hypocreomycetidae</taxon>
        <taxon>Hypocreales</taxon>
        <taxon>Clavicipitaceae</taxon>
        <taxon>Metarhizium</taxon>
    </lineage>
</organism>
<protein>
    <submittedName>
        <fullName evidence="4">Phosphatidylserine decarboxylase</fullName>
    </submittedName>
</protein>
<dbReference type="InterPro" id="IPR003817">
    <property type="entry name" value="PS_Dcarbxylase"/>
</dbReference>
<feature type="region of interest" description="Disordered" evidence="3">
    <location>
        <begin position="288"/>
        <end position="312"/>
    </location>
</feature>
<evidence type="ECO:0000313" key="4">
    <source>
        <dbReference type="EMBL" id="EXU97115.1"/>
    </source>
</evidence>
<reference evidence="4 5" key="1">
    <citation type="submission" date="2014-02" db="EMBL/GenBank/DDBJ databases">
        <title>The genome sequence of the entomopathogenic fungus Metarhizium robertsii ARSEF 2575.</title>
        <authorList>
            <person name="Giuliano Garisto Donzelli B."/>
            <person name="Roe B.A."/>
            <person name="Macmil S.L."/>
            <person name="Krasnoff S.B."/>
            <person name="Gibson D.M."/>
        </authorList>
    </citation>
    <scope>NUCLEOTIDE SEQUENCE [LARGE SCALE GENOMIC DNA]</scope>
    <source>
        <strain evidence="4 5">ARSEF 2575</strain>
    </source>
</reference>
<dbReference type="EMBL" id="JELW01000040">
    <property type="protein sequence ID" value="EXU97115.1"/>
    <property type="molecule type" value="Genomic_DNA"/>
</dbReference>
<dbReference type="OrthoDB" id="5973539at2759"/>
<accession>A0A014PL30</accession>
<keyword evidence="1" id="KW-0210">Decarboxylase</keyword>
<comment type="caution">
    <text evidence="4">The sequence shown here is derived from an EMBL/GenBank/DDBJ whole genome shotgun (WGS) entry which is preliminary data.</text>
</comment>
<dbReference type="Proteomes" id="UP000030151">
    <property type="component" value="Unassembled WGS sequence"/>
</dbReference>
<keyword evidence="2" id="KW-0456">Lyase</keyword>
<evidence type="ECO:0000256" key="2">
    <source>
        <dbReference type="ARBA" id="ARBA00023239"/>
    </source>
</evidence>
<sequence length="403" mass="45370">MALHQVDPLVQDFINVVNGRNGWKDNFETAITTARERAEEDMNRQEIYNLPDFFRYINDFLHWVPRVDGPGDEVLQKLCVFYWVFEQPSVRDYQSELDPDNTSGPLTFMSYWLVNYAQQMGSFLDRPESLTTETLETFYENPKYNDGASQWLEPRGGWKSFNQFFARHLKPGSRPIAAPNNAKVIVMPADSTFDNWADIVNGVVTFSDGTAEVKLKGISWKVSDLLQDSDYRDRFQNGVFMHSFLSTNDYHRQHACVGGKVLEVKNIQGQVYLEVDVSSERGGGLVPIRPLPLPRRRSGPGSGPERGIVPPDRAGYQWCQTRGLVVIDGGDVGFVAILPIGMAQVSSVVMTTQVGTTLAKGDEISYFQFGGSDVVVVFEKHVTFVENPSGRHFKMGEKIATFN</sequence>
<evidence type="ECO:0000256" key="3">
    <source>
        <dbReference type="SAM" id="MobiDB-lite"/>
    </source>
</evidence>
<dbReference type="PANTHER" id="PTHR10067:SF13">
    <property type="entry name" value="PHOSPHATIDYLSERINE DECARBOXYLASE"/>
    <property type="match status" value="1"/>
</dbReference>
<evidence type="ECO:0000313" key="5">
    <source>
        <dbReference type="Proteomes" id="UP000030151"/>
    </source>
</evidence>
<gene>
    <name evidence="4" type="ORF">X797_009732</name>
</gene>
<evidence type="ECO:0000256" key="1">
    <source>
        <dbReference type="ARBA" id="ARBA00022793"/>
    </source>
</evidence>
<dbReference type="Pfam" id="PF02666">
    <property type="entry name" value="PS_Dcarbxylase"/>
    <property type="match status" value="1"/>
</dbReference>
<name>A0A014PL30_9HYPO</name>
<dbReference type="PANTHER" id="PTHR10067">
    <property type="entry name" value="PHOSPHATIDYLSERINE DECARBOXYLASE"/>
    <property type="match status" value="1"/>
</dbReference>